<dbReference type="RefSeq" id="WP_119761382.1">
    <property type="nucleotide sequence ID" value="NZ_QYUJ01000010.1"/>
</dbReference>
<comment type="caution">
    <text evidence="2">The sequence shown here is derived from an EMBL/GenBank/DDBJ whole genome shotgun (WGS) entry which is preliminary data.</text>
</comment>
<evidence type="ECO:0000313" key="3">
    <source>
        <dbReference type="Proteomes" id="UP000286287"/>
    </source>
</evidence>
<dbReference type="Proteomes" id="UP000286287">
    <property type="component" value="Unassembled WGS sequence"/>
</dbReference>
<dbReference type="OrthoDB" id="55179at2"/>
<gene>
    <name evidence="2" type="ORF">D3875_04015</name>
</gene>
<proteinExistence type="predicted"/>
<accession>A0A418VEC2</accession>
<sequence length="441" mass="47770">MAGRYGLSRQQCREQSRALYFVNGLFRAVVDIAGAFLVGDNLTYGRFTDPGLQMIVEDFWEANSFSELVSERLITEWFLDGEVAVVFPSEANGDRLPGQDEPARIGMLDVGMAGFSARASTARGATAGDMVEQLRVDTATGTKLRWNEGEFAWAAHLGGMWNDPRGWSVAFPAADLATAYIALMNMRLNVHHVQQRLLAVYKAVVDPEGVDASGLPDGGAYEFGLKTRTFTRLPDQGGVLPVGIYPGYTDAEGGRRYDTVTESIDFLRPAQGAADAASDMRLILRMVGLAIGGLPEHFLGEGGNATRTTAASMGLPSVRLSNKRQAALAGLFTRIFRREIKRRAGPDARFRTVKGSRKRLPIDRIELPWVFPEIREESLQEIVARVSLALRNGLISSETATADLGYDPALEGERLEGQAPAPAPGKPTQAPPNEAGNGGKT</sequence>
<feature type="region of interest" description="Disordered" evidence="1">
    <location>
        <begin position="403"/>
        <end position="441"/>
    </location>
</feature>
<name>A0A418VEC2_9DEIO</name>
<dbReference type="AlphaFoldDB" id="A0A418VEC2"/>
<organism evidence="2 3">
    <name type="scientific">Deinococcus cavernae</name>
    <dbReference type="NCBI Taxonomy" id="2320857"/>
    <lineage>
        <taxon>Bacteria</taxon>
        <taxon>Thermotogati</taxon>
        <taxon>Deinococcota</taxon>
        <taxon>Deinococci</taxon>
        <taxon>Deinococcales</taxon>
        <taxon>Deinococcaceae</taxon>
        <taxon>Deinococcus</taxon>
    </lineage>
</organism>
<evidence type="ECO:0008006" key="4">
    <source>
        <dbReference type="Google" id="ProtNLM"/>
    </source>
</evidence>
<dbReference type="EMBL" id="QYUJ01000010">
    <property type="protein sequence ID" value="RJF74452.1"/>
    <property type="molecule type" value="Genomic_DNA"/>
</dbReference>
<reference evidence="2 3" key="1">
    <citation type="submission" date="2018-09" db="EMBL/GenBank/DDBJ databases">
        <authorList>
            <person name="Zhu H."/>
        </authorList>
    </citation>
    <scope>NUCLEOTIDE SEQUENCE [LARGE SCALE GENOMIC DNA]</scope>
    <source>
        <strain evidence="2 3">K2S05-167</strain>
    </source>
</reference>
<protein>
    <recommendedName>
        <fullName evidence="4">Phage portal protein</fullName>
    </recommendedName>
</protein>
<evidence type="ECO:0000256" key="1">
    <source>
        <dbReference type="SAM" id="MobiDB-lite"/>
    </source>
</evidence>
<keyword evidence="3" id="KW-1185">Reference proteome</keyword>
<evidence type="ECO:0000313" key="2">
    <source>
        <dbReference type="EMBL" id="RJF74452.1"/>
    </source>
</evidence>